<feature type="compositionally biased region" description="Basic and acidic residues" evidence="8">
    <location>
        <begin position="25"/>
        <end position="56"/>
    </location>
</feature>
<evidence type="ECO:0000256" key="4">
    <source>
        <dbReference type="ARBA" id="ARBA00022989"/>
    </source>
</evidence>
<dbReference type="Pfam" id="PF01529">
    <property type="entry name" value="DHHC"/>
    <property type="match status" value="1"/>
</dbReference>
<evidence type="ECO:0000256" key="2">
    <source>
        <dbReference type="ARBA" id="ARBA00022679"/>
    </source>
</evidence>
<comment type="subcellular location">
    <subcellularLocation>
        <location evidence="1">Membrane</location>
        <topology evidence="1">Multi-pass membrane protein</topology>
    </subcellularLocation>
</comment>
<keyword evidence="3 7" id="KW-0812">Transmembrane</keyword>
<feature type="transmembrane region" description="Helical" evidence="7">
    <location>
        <begin position="134"/>
        <end position="155"/>
    </location>
</feature>
<dbReference type="KEGG" id="pti:PHATRDRAFT_48656"/>
<evidence type="ECO:0000256" key="1">
    <source>
        <dbReference type="ARBA" id="ARBA00004141"/>
    </source>
</evidence>
<dbReference type="InterPro" id="IPR001594">
    <property type="entry name" value="Palmitoyltrfase_DHHC"/>
</dbReference>
<proteinExistence type="inferred from homology"/>
<dbReference type="OMA" id="NNENCEF"/>
<comment type="domain">
    <text evidence="7">The DHHC domain is required for palmitoyltransferase activity.</text>
</comment>
<dbReference type="GO" id="GO:0016020">
    <property type="term" value="C:membrane"/>
    <property type="evidence" value="ECO:0007669"/>
    <property type="project" value="UniProtKB-SubCell"/>
</dbReference>
<comment type="catalytic activity">
    <reaction evidence="7">
        <text>L-cysteinyl-[protein] + hexadecanoyl-CoA = S-hexadecanoyl-L-cysteinyl-[protein] + CoA</text>
        <dbReference type="Rhea" id="RHEA:36683"/>
        <dbReference type="Rhea" id="RHEA-COMP:10131"/>
        <dbReference type="Rhea" id="RHEA-COMP:11032"/>
        <dbReference type="ChEBI" id="CHEBI:29950"/>
        <dbReference type="ChEBI" id="CHEBI:57287"/>
        <dbReference type="ChEBI" id="CHEBI:57379"/>
        <dbReference type="ChEBI" id="CHEBI:74151"/>
        <dbReference type="EC" id="2.3.1.225"/>
    </reaction>
</comment>
<comment type="similarity">
    <text evidence="7">Belongs to the DHHC palmitoyltransferase family.</text>
</comment>
<dbReference type="HOGENOM" id="CLU_682352_0_0_1"/>
<dbReference type="eggNOG" id="KOG1311">
    <property type="taxonomic scope" value="Eukaryota"/>
</dbReference>
<evidence type="ECO:0000256" key="3">
    <source>
        <dbReference type="ARBA" id="ARBA00022692"/>
    </source>
</evidence>
<dbReference type="GeneID" id="7194898"/>
<evidence type="ECO:0000256" key="5">
    <source>
        <dbReference type="ARBA" id="ARBA00023136"/>
    </source>
</evidence>
<dbReference type="PANTHER" id="PTHR12246">
    <property type="entry name" value="PALMITOYLTRANSFERASE ZDHHC16"/>
    <property type="match status" value="1"/>
</dbReference>
<dbReference type="EC" id="2.3.1.225" evidence="7"/>
<keyword evidence="5 7" id="KW-0472">Membrane</keyword>
<gene>
    <name evidence="10" type="ORF">PHATRDRAFT_48656</name>
</gene>
<keyword evidence="4 7" id="KW-1133">Transmembrane helix</keyword>
<dbReference type="PROSITE" id="PS50216">
    <property type="entry name" value="DHHC"/>
    <property type="match status" value="1"/>
</dbReference>
<protein>
    <recommendedName>
        <fullName evidence="7">Palmitoyltransferase</fullName>
        <ecNumber evidence="7">2.3.1.225</ecNumber>
    </recommendedName>
</protein>
<feature type="domain" description="Palmitoyltransferase DHHC" evidence="9">
    <location>
        <begin position="205"/>
        <end position="329"/>
    </location>
</feature>
<accession>B7G809</accession>
<dbReference type="STRING" id="556484.B7G809"/>
<dbReference type="AlphaFoldDB" id="B7G809"/>
<keyword evidence="2 7" id="KW-0808">Transferase</keyword>
<keyword evidence="6 7" id="KW-0012">Acyltransferase</keyword>
<evidence type="ECO:0000313" key="10">
    <source>
        <dbReference type="EMBL" id="EEC45331.1"/>
    </source>
</evidence>
<keyword evidence="11" id="KW-1185">Reference proteome</keyword>
<dbReference type="RefSeq" id="XP_002183113.1">
    <property type="nucleotide sequence ID" value="XM_002183077.1"/>
</dbReference>
<feature type="region of interest" description="Disordered" evidence="8">
    <location>
        <begin position="1"/>
        <end position="70"/>
    </location>
</feature>
<dbReference type="OrthoDB" id="331948at2759"/>
<dbReference type="Proteomes" id="UP000000759">
    <property type="component" value="Chromosome 18"/>
</dbReference>
<reference evidence="11" key="2">
    <citation type="submission" date="2008-08" db="EMBL/GenBank/DDBJ databases">
        <authorList>
            <consortium name="Diatom Consortium"/>
            <person name="Grigoriev I."/>
            <person name="Grimwood J."/>
            <person name="Kuo A."/>
            <person name="Otillar R.P."/>
            <person name="Salamov A."/>
            <person name="Detter J.C."/>
            <person name="Lindquist E."/>
            <person name="Shapiro H."/>
            <person name="Lucas S."/>
            <person name="Glavina del Rio T."/>
            <person name="Pitluck S."/>
            <person name="Rokhsar D."/>
            <person name="Bowler C."/>
        </authorList>
    </citation>
    <scope>GENOME REANNOTATION</scope>
    <source>
        <strain evidence="11">CCAP 1055/1</strain>
    </source>
</reference>
<feature type="compositionally biased region" description="Basic and acidic residues" evidence="8">
    <location>
        <begin position="1"/>
        <end position="10"/>
    </location>
</feature>
<sequence length="404" mass="45515">MLHSRGERVPLIKRGQHPIAQEQQRQAHDETSVRRRASHQHDGPQHISMEEVSFRSDDDESVPSRLDKADRRSRLGQCVGRLQQAIQRGVLRVLPPQTDDHAFEDLTNDESWRWSFGTREDDGVWCNVTDSAGLIIAILVWVLFLYSGLTLVVLAQNGHLPMPVTFLQCTLCNLALASHAKTMLTDPGTVPASAIPSPNPSVRFHAMCSVCNVFKPEQAHHCRICNRCVSGMDHHCPWMNNCIGTGNLKHFFLFLSYTWTGSVLALILFSVNYFGCNNENCEFSGVEIQLVRVMTWLCIGALLFTSSMLMNVIYTIMTGVGTIDRLKKKAMNEWNEATEDAIPMRTIFGIGPRWTWCLPTDPLWDSYDAVMGYATVEQMRRARQGAPEKGPVKNNPLAYNKVDV</sequence>
<evidence type="ECO:0000256" key="6">
    <source>
        <dbReference type="ARBA" id="ARBA00023315"/>
    </source>
</evidence>
<dbReference type="GO" id="GO:0019706">
    <property type="term" value="F:protein-cysteine S-palmitoyltransferase activity"/>
    <property type="evidence" value="ECO:0007669"/>
    <property type="project" value="UniProtKB-EC"/>
</dbReference>
<reference evidence="10 11" key="1">
    <citation type="journal article" date="2008" name="Nature">
        <title>The Phaeodactylum genome reveals the evolutionary history of diatom genomes.</title>
        <authorList>
            <person name="Bowler C."/>
            <person name="Allen A.E."/>
            <person name="Badger J.H."/>
            <person name="Grimwood J."/>
            <person name="Jabbari K."/>
            <person name="Kuo A."/>
            <person name="Maheswari U."/>
            <person name="Martens C."/>
            <person name="Maumus F."/>
            <person name="Otillar R.P."/>
            <person name="Rayko E."/>
            <person name="Salamov A."/>
            <person name="Vandepoele K."/>
            <person name="Beszteri B."/>
            <person name="Gruber A."/>
            <person name="Heijde M."/>
            <person name="Katinka M."/>
            <person name="Mock T."/>
            <person name="Valentin K."/>
            <person name="Verret F."/>
            <person name="Berges J.A."/>
            <person name="Brownlee C."/>
            <person name="Cadoret J.P."/>
            <person name="Chiovitti A."/>
            <person name="Choi C.J."/>
            <person name="Coesel S."/>
            <person name="De Martino A."/>
            <person name="Detter J.C."/>
            <person name="Durkin C."/>
            <person name="Falciatore A."/>
            <person name="Fournet J."/>
            <person name="Haruta M."/>
            <person name="Huysman M.J."/>
            <person name="Jenkins B.D."/>
            <person name="Jiroutova K."/>
            <person name="Jorgensen R.E."/>
            <person name="Joubert Y."/>
            <person name="Kaplan A."/>
            <person name="Kroger N."/>
            <person name="Kroth P.G."/>
            <person name="La Roche J."/>
            <person name="Lindquist E."/>
            <person name="Lommer M."/>
            <person name="Martin-Jezequel V."/>
            <person name="Lopez P.J."/>
            <person name="Lucas S."/>
            <person name="Mangogna M."/>
            <person name="McGinnis K."/>
            <person name="Medlin L.K."/>
            <person name="Montsant A."/>
            <person name="Oudot-Le Secq M.P."/>
            <person name="Napoli C."/>
            <person name="Obornik M."/>
            <person name="Parker M.S."/>
            <person name="Petit J.L."/>
            <person name="Porcel B.M."/>
            <person name="Poulsen N."/>
            <person name="Robison M."/>
            <person name="Rychlewski L."/>
            <person name="Rynearson T.A."/>
            <person name="Schmutz J."/>
            <person name="Shapiro H."/>
            <person name="Siaut M."/>
            <person name="Stanley M."/>
            <person name="Sussman M.R."/>
            <person name="Taylor A.R."/>
            <person name="Vardi A."/>
            <person name="von Dassow P."/>
            <person name="Vyverman W."/>
            <person name="Willis A."/>
            <person name="Wyrwicz L.S."/>
            <person name="Rokhsar D.S."/>
            <person name="Weissenbach J."/>
            <person name="Armbrust E.V."/>
            <person name="Green B.R."/>
            <person name="Van de Peer Y."/>
            <person name="Grigoriev I.V."/>
        </authorList>
    </citation>
    <scope>NUCLEOTIDE SEQUENCE [LARGE SCALE GENOMIC DNA]</scope>
    <source>
        <strain evidence="10 11">CCAP 1055/1</strain>
    </source>
</reference>
<name>B7G809_PHATC</name>
<feature type="transmembrane region" description="Helical" evidence="7">
    <location>
        <begin position="251"/>
        <end position="274"/>
    </location>
</feature>
<dbReference type="InParanoid" id="B7G809"/>
<evidence type="ECO:0000313" key="11">
    <source>
        <dbReference type="Proteomes" id="UP000000759"/>
    </source>
</evidence>
<dbReference type="PaxDb" id="2850-Phatr48656"/>
<feature type="transmembrane region" description="Helical" evidence="7">
    <location>
        <begin position="294"/>
        <end position="321"/>
    </location>
</feature>
<organism evidence="10 11">
    <name type="scientific">Phaeodactylum tricornutum (strain CCAP 1055/1)</name>
    <dbReference type="NCBI Taxonomy" id="556484"/>
    <lineage>
        <taxon>Eukaryota</taxon>
        <taxon>Sar</taxon>
        <taxon>Stramenopiles</taxon>
        <taxon>Ochrophyta</taxon>
        <taxon>Bacillariophyta</taxon>
        <taxon>Bacillariophyceae</taxon>
        <taxon>Bacillariophycidae</taxon>
        <taxon>Naviculales</taxon>
        <taxon>Phaeodactylaceae</taxon>
        <taxon>Phaeodactylum</taxon>
    </lineage>
</organism>
<evidence type="ECO:0000256" key="8">
    <source>
        <dbReference type="SAM" id="MobiDB-lite"/>
    </source>
</evidence>
<dbReference type="InterPro" id="IPR039859">
    <property type="entry name" value="PFA4/ZDH16/20/ERF2-like"/>
</dbReference>
<evidence type="ECO:0000256" key="7">
    <source>
        <dbReference type="RuleBase" id="RU079119"/>
    </source>
</evidence>
<dbReference type="EMBL" id="CM000620">
    <property type="protein sequence ID" value="EEC45331.1"/>
    <property type="molecule type" value="Genomic_DNA"/>
</dbReference>
<evidence type="ECO:0000259" key="9">
    <source>
        <dbReference type="Pfam" id="PF01529"/>
    </source>
</evidence>